<feature type="domain" description="Beta-lactamase-related" evidence="1">
    <location>
        <begin position="15"/>
        <end position="357"/>
    </location>
</feature>
<evidence type="ECO:0000259" key="1">
    <source>
        <dbReference type="Pfam" id="PF00144"/>
    </source>
</evidence>
<name>A0A2C5ZU28_9HYPO</name>
<dbReference type="InterPro" id="IPR012338">
    <property type="entry name" value="Beta-lactam/transpept-like"/>
</dbReference>
<dbReference type="PANTHER" id="PTHR43319:SF3">
    <property type="entry name" value="BETA-LACTAMASE-RELATED DOMAIN-CONTAINING PROTEIN"/>
    <property type="match status" value="1"/>
</dbReference>
<evidence type="ECO:0000313" key="2">
    <source>
        <dbReference type="EMBL" id="PHH83350.1"/>
    </source>
</evidence>
<reference evidence="2 3" key="1">
    <citation type="submission" date="2017-06" db="EMBL/GenBank/DDBJ databases">
        <title>Ant-infecting Ophiocordyceps genomes reveal a high diversity of potential behavioral manipulation genes and a possible major role for enterotoxins.</title>
        <authorList>
            <person name="De Bekker C."/>
            <person name="Evans H.C."/>
            <person name="Brachmann A."/>
            <person name="Hughes D.P."/>
        </authorList>
    </citation>
    <scope>NUCLEOTIDE SEQUENCE [LARGE SCALE GENOMIC DNA]</scope>
    <source>
        <strain evidence="2 3">1348a</strain>
    </source>
</reference>
<dbReference type="Gene3D" id="3.40.710.10">
    <property type="entry name" value="DD-peptidase/beta-lactamase superfamily"/>
    <property type="match status" value="1"/>
</dbReference>
<dbReference type="InterPro" id="IPR001466">
    <property type="entry name" value="Beta-lactam-related"/>
</dbReference>
<keyword evidence="3" id="KW-1185">Reference proteome</keyword>
<dbReference type="EMBL" id="NJEU01000016">
    <property type="protein sequence ID" value="PHH83350.1"/>
    <property type="molecule type" value="Genomic_DNA"/>
</dbReference>
<proteinExistence type="predicted"/>
<dbReference type="AlphaFoldDB" id="A0A2C5ZU28"/>
<sequence length="381" mass="41014">MATVSGTCDARFAEVRELLQGFVASGEELGASIVVDLDGQTVMDLWAGYTDADRQQAWQRDTICNVFSCTKLVTSLAVLMLVDRGLVSLDDSVARHWPEFGANGKEAVLIRHVLAHSSGVSGWDEPMLPHDLYDFDAAAAKLARQPPWWQPGSVSGYHTLTYGFLIGQLVRCVTGKTLRQFVADEIAGPLGADFQIGACEQDWPRVADVLVSPAASQALTDLDPASFSAKARVGILADTDLVNTPGWRRAELGAVNGHGNARSLVRILSALTLGGATNGTRLLSQETIDLALEEQTNSLDVVLGYTVRWGNGVALVPAAIHHWLPKSGRVCFWGGFGGSYVIMDLDRRLTIAYTMNYADIIGGSTERGSAYGRAIYRAMGL</sequence>
<gene>
    <name evidence="2" type="ORF">CDD82_1863</name>
</gene>
<organism evidence="2 3">
    <name type="scientific">Ophiocordyceps australis</name>
    <dbReference type="NCBI Taxonomy" id="1399860"/>
    <lineage>
        <taxon>Eukaryota</taxon>
        <taxon>Fungi</taxon>
        <taxon>Dikarya</taxon>
        <taxon>Ascomycota</taxon>
        <taxon>Pezizomycotina</taxon>
        <taxon>Sordariomycetes</taxon>
        <taxon>Hypocreomycetidae</taxon>
        <taxon>Hypocreales</taxon>
        <taxon>Ophiocordycipitaceae</taxon>
        <taxon>Ophiocordyceps</taxon>
    </lineage>
</organism>
<comment type="caution">
    <text evidence="2">The sequence shown here is derived from an EMBL/GenBank/DDBJ whole genome shotgun (WGS) entry which is preliminary data.</text>
</comment>
<dbReference type="Pfam" id="PF00144">
    <property type="entry name" value="Beta-lactamase"/>
    <property type="match status" value="1"/>
</dbReference>
<dbReference type="OrthoDB" id="5946976at2759"/>
<evidence type="ECO:0000313" key="3">
    <source>
        <dbReference type="Proteomes" id="UP000224854"/>
    </source>
</evidence>
<accession>A0A2C5ZU28</accession>
<dbReference type="InterPro" id="IPR052907">
    <property type="entry name" value="Beta-lactamase/esterase"/>
</dbReference>
<dbReference type="PANTHER" id="PTHR43319">
    <property type="entry name" value="BETA-LACTAMASE-RELATED"/>
    <property type="match status" value="1"/>
</dbReference>
<dbReference type="SUPFAM" id="SSF56601">
    <property type="entry name" value="beta-lactamase/transpeptidase-like"/>
    <property type="match status" value="1"/>
</dbReference>
<protein>
    <recommendedName>
        <fullName evidence="1">Beta-lactamase-related domain-containing protein</fullName>
    </recommendedName>
</protein>
<dbReference type="Proteomes" id="UP000224854">
    <property type="component" value="Unassembled WGS sequence"/>
</dbReference>